<feature type="transmembrane region" description="Helical" evidence="1">
    <location>
        <begin position="23"/>
        <end position="40"/>
    </location>
</feature>
<dbReference type="InterPro" id="IPR058384">
    <property type="entry name" value="DUF8071"/>
</dbReference>
<comment type="caution">
    <text evidence="3">The sequence shown here is derived from an EMBL/GenBank/DDBJ whole genome shotgun (WGS) entry which is preliminary data.</text>
</comment>
<feature type="transmembrane region" description="Helical" evidence="1">
    <location>
        <begin position="116"/>
        <end position="135"/>
    </location>
</feature>
<name>A0ABD5SZI7_9EURY</name>
<evidence type="ECO:0000313" key="4">
    <source>
        <dbReference type="Proteomes" id="UP001596274"/>
    </source>
</evidence>
<keyword evidence="1" id="KW-0472">Membrane</keyword>
<evidence type="ECO:0000256" key="1">
    <source>
        <dbReference type="SAM" id="Phobius"/>
    </source>
</evidence>
<organism evidence="3 4">
    <name type="scientific">Halorubrum pallidum</name>
    <dbReference type="NCBI Taxonomy" id="1526114"/>
    <lineage>
        <taxon>Archaea</taxon>
        <taxon>Methanobacteriati</taxon>
        <taxon>Methanobacteriota</taxon>
        <taxon>Stenosarchaea group</taxon>
        <taxon>Halobacteria</taxon>
        <taxon>Halobacteriales</taxon>
        <taxon>Haloferacaceae</taxon>
        <taxon>Halorubrum</taxon>
    </lineage>
</organism>
<evidence type="ECO:0000313" key="3">
    <source>
        <dbReference type="EMBL" id="MFC6770494.1"/>
    </source>
</evidence>
<dbReference type="AlphaFoldDB" id="A0ABD5SZI7"/>
<feature type="transmembrane region" description="Helical" evidence="1">
    <location>
        <begin position="46"/>
        <end position="69"/>
    </location>
</feature>
<gene>
    <name evidence="3" type="ORF">ACFQDD_02965</name>
</gene>
<keyword evidence="4" id="KW-1185">Reference proteome</keyword>
<accession>A0ABD5SZI7</accession>
<keyword evidence="1" id="KW-0812">Transmembrane</keyword>
<evidence type="ECO:0000259" key="2">
    <source>
        <dbReference type="Pfam" id="PF26268"/>
    </source>
</evidence>
<dbReference type="Pfam" id="PF26268">
    <property type="entry name" value="DUF8071"/>
    <property type="match status" value="1"/>
</dbReference>
<reference evidence="3 4" key="1">
    <citation type="journal article" date="2019" name="Int. J. Syst. Evol. Microbiol.">
        <title>The Global Catalogue of Microorganisms (GCM) 10K type strain sequencing project: providing services to taxonomists for standard genome sequencing and annotation.</title>
        <authorList>
            <consortium name="The Broad Institute Genomics Platform"/>
            <consortium name="The Broad Institute Genome Sequencing Center for Infectious Disease"/>
            <person name="Wu L."/>
            <person name="Ma J."/>
        </authorList>
    </citation>
    <scope>NUCLEOTIDE SEQUENCE [LARGE SCALE GENOMIC DNA]</scope>
    <source>
        <strain evidence="3 4">PJ61</strain>
    </source>
</reference>
<dbReference type="Proteomes" id="UP001596274">
    <property type="component" value="Unassembled WGS sequence"/>
</dbReference>
<proteinExistence type="predicted"/>
<feature type="domain" description="DUF8071" evidence="2">
    <location>
        <begin position="53"/>
        <end position="138"/>
    </location>
</feature>
<protein>
    <recommendedName>
        <fullName evidence="2">DUF8071 domain-containing protein</fullName>
    </recommendedName>
</protein>
<sequence length="145" mass="15660">MEESQNRIGAFLVGDDLGLTKRWGVLAASLFIVIFTFYLFDYYQTVYALIPGRVIVYGAVGILVLLSAWQAYQNRSLVASLLLCIAPVTALFIHIIGEGQTVDPGVGETLLLGTGWGLAFGVPLGVLGFILGYAGQRYIDSEIPT</sequence>
<dbReference type="EMBL" id="JBHSWT010000068">
    <property type="protein sequence ID" value="MFC6770494.1"/>
    <property type="molecule type" value="Genomic_DNA"/>
</dbReference>
<keyword evidence="1" id="KW-1133">Transmembrane helix</keyword>
<feature type="transmembrane region" description="Helical" evidence="1">
    <location>
        <begin position="76"/>
        <end position="96"/>
    </location>
</feature>